<dbReference type="RefSeq" id="WP_355663205.1">
    <property type="nucleotide sequence ID" value="NZ_JBEXRX010000006.1"/>
</dbReference>
<evidence type="ECO:0000313" key="5">
    <source>
        <dbReference type="Proteomes" id="UP001550348"/>
    </source>
</evidence>
<name>A0ABV2VE66_9ACTN</name>
<feature type="domain" description="Phosphatidic acid phosphatase type 2/haloperoxidase" evidence="3">
    <location>
        <begin position="319"/>
        <end position="446"/>
    </location>
</feature>
<dbReference type="SUPFAM" id="SSF48317">
    <property type="entry name" value="Acid phosphatase/Vanadium-dependent haloperoxidase"/>
    <property type="match status" value="1"/>
</dbReference>
<feature type="chain" id="PRO_5047261970" evidence="2">
    <location>
        <begin position="27"/>
        <end position="561"/>
    </location>
</feature>
<evidence type="ECO:0000256" key="2">
    <source>
        <dbReference type="SAM" id="SignalP"/>
    </source>
</evidence>
<gene>
    <name evidence="4" type="ORF">ABZ071_04040</name>
</gene>
<feature type="region of interest" description="Disordered" evidence="1">
    <location>
        <begin position="169"/>
        <end position="198"/>
    </location>
</feature>
<organism evidence="4 5">
    <name type="scientific">Micromonospora fulviviridis</name>
    <dbReference type="NCBI Taxonomy" id="47860"/>
    <lineage>
        <taxon>Bacteria</taxon>
        <taxon>Bacillati</taxon>
        <taxon>Actinomycetota</taxon>
        <taxon>Actinomycetes</taxon>
        <taxon>Micromonosporales</taxon>
        <taxon>Micromonosporaceae</taxon>
        <taxon>Micromonospora</taxon>
    </lineage>
</organism>
<keyword evidence="4" id="KW-0560">Oxidoreductase</keyword>
<protein>
    <submittedName>
        <fullName evidence="4">Vanadium-dependent haloperoxidase</fullName>
        <ecNumber evidence="4">1.11.1.-</ecNumber>
    </submittedName>
</protein>
<dbReference type="Gene3D" id="1.10.606.20">
    <property type="match status" value="1"/>
</dbReference>
<dbReference type="Proteomes" id="UP001550348">
    <property type="component" value="Unassembled WGS sequence"/>
</dbReference>
<dbReference type="PANTHER" id="PTHR34599">
    <property type="entry name" value="PEROXIDASE-RELATED"/>
    <property type="match status" value="1"/>
</dbReference>
<proteinExistence type="predicted"/>
<dbReference type="CDD" id="cd03398">
    <property type="entry name" value="PAP2_haloperoxidase"/>
    <property type="match status" value="1"/>
</dbReference>
<evidence type="ECO:0000256" key="1">
    <source>
        <dbReference type="SAM" id="MobiDB-lite"/>
    </source>
</evidence>
<feature type="signal peptide" evidence="2">
    <location>
        <begin position="1"/>
        <end position="26"/>
    </location>
</feature>
<comment type="caution">
    <text evidence="4">The sequence shown here is derived from an EMBL/GenBank/DDBJ whole genome shotgun (WGS) entry which is preliminary data.</text>
</comment>
<sequence length="561" mass="59133">MRRLYMSPRRWSATALTALTVGTAIAVVPTAPAHAAGPTDHVLYWNDVLIRTFRQVGGSPGPLARAGAMVHGAIYDAANSALCADGADRCIGQPYRTKVAPTAGVRPDLATAIDYAAYDTLRSIWPSINFAADLSTAQQDIPSSSARTDGQRMGSASAQAMISFRANDGSPDTSTYADGTVAGQWRRTGSGEPADPSWGLLRPFAMTSNTQFRPGPPAGYTSYAQLLASKAYADQVNEVKSFGAVNSTTRTADQTQAAWFWANDLNGTYKPPGQLFTHTQIVAKSAKLTQAGNARLFALVGLAMGDAAIVAWDTKYQTSIDLWRPESAIHEPQDDNNVDTKPDATWKPLSADTNGVNFSPPFPSYTSGHATFAAAWAGAMKGFFSTDAFRFVGTTEDPHASGVLRSFTGFSAAATENARSRVYLGVHYQFDADAGMSSGSALANHVTGNFLRPAVPAYAFDGFYEGQVKYDSSYPDGVAGGSMTLTFGLSANGTPVTDLNAVVGVSWNGQPGAGSGAVSVVNGRYQVTILPGKACGLRGQTLSVLLRDGSSRNLFVTCTVV</sequence>
<dbReference type="EC" id="1.11.1.-" evidence="4"/>
<evidence type="ECO:0000313" key="4">
    <source>
        <dbReference type="EMBL" id="MEU0151093.1"/>
    </source>
</evidence>
<dbReference type="Pfam" id="PF01569">
    <property type="entry name" value="PAP2"/>
    <property type="match status" value="1"/>
</dbReference>
<dbReference type="GO" id="GO:0004601">
    <property type="term" value="F:peroxidase activity"/>
    <property type="evidence" value="ECO:0007669"/>
    <property type="project" value="UniProtKB-KW"/>
</dbReference>
<dbReference type="InterPro" id="IPR000326">
    <property type="entry name" value="PAP2/HPO"/>
</dbReference>
<keyword evidence="4" id="KW-0575">Peroxidase</keyword>
<dbReference type="InterPro" id="IPR036938">
    <property type="entry name" value="PAP2/HPO_sf"/>
</dbReference>
<dbReference type="EMBL" id="JBEXRX010000006">
    <property type="protein sequence ID" value="MEU0151093.1"/>
    <property type="molecule type" value="Genomic_DNA"/>
</dbReference>
<dbReference type="InterPro" id="IPR052559">
    <property type="entry name" value="V-haloperoxidase"/>
</dbReference>
<accession>A0ABV2VE66</accession>
<reference evidence="4 5" key="1">
    <citation type="submission" date="2024-06" db="EMBL/GenBank/DDBJ databases">
        <title>The Natural Products Discovery Center: Release of the First 8490 Sequenced Strains for Exploring Actinobacteria Biosynthetic Diversity.</title>
        <authorList>
            <person name="Kalkreuter E."/>
            <person name="Kautsar S.A."/>
            <person name="Yang D."/>
            <person name="Bader C.D."/>
            <person name="Teijaro C.N."/>
            <person name="Fluegel L."/>
            <person name="Davis C.M."/>
            <person name="Simpson J.R."/>
            <person name="Lauterbach L."/>
            <person name="Steele A.D."/>
            <person name="Gui C."/>
            <person name="Meng S."/>
            <person name="Li G."/>
            <person name="Viehrig K."/>
            <person name="Ye F."/>
            <person name="Su P."/>
            <person name="Kiefer A.F."/>
            <person name="Nichols A."/>
            <person name="Cepeda A.J."/>
            <person name="Yan W."/>
            <person name="Fan B."/>
            <person name="Jiang Y."/>
            <person name="Adhikari A."/>
            <person name="Zheng C.-J."/>
            <person name="Schuster L."/>
            <person name="Cowan T.M."/>
            <person name="Smanski M.J."/>
            <person name="Chevrette M.G."/>
            <person name="De Carvalho L.P.S."/>
            <person name="Shen B."/>
        </authorList>
    </citation>
    <scope>NUCLEOTIDE SEQUENCE [LARGE SCALE GENOMIC DNA]</scope>
    <source>
        <strain evidence="4 5">NPDC006286</strain>
    </source>
</reference>
<keyword evidence="2" id="KW-0732">Signal</keyword>
<keyword evidence="5" id="KW-1185">Reference proteome</keyword>
<evidence type="ECO:0000259" key="3">
    <source>
        <dbReference type="Pfam" id="PF01569"/>
    </source>
</evidence>
<dbReference type="PANTHER" id="PTHR34599:SF1">
    <property type="entry name" value="PHOSPHATIDIC ACID PHOSPHATASE TYPE 2_HALOPEROXIDASE DOMAIN-CONTAINING PROTEIN"/>
    <property type="match status" value="1"/>
</dbReference>